<name>Q0U8E5_PHANO</name>
<sequence length="233" mass="26239">MSSNIADIQFVKYLTIDPGLYHVDVMCLAPVLISMLPPLPPGDWNQGRISRDTSTGRPHFANVTKAQLPGVTNLWHPLRVDHLDLGIGKKLCSNVYEATYSRFNAPIVAKFARFDWEISKTEAETTANEWIDDLGIAPKFVGHLTEEGRVIGFLMERITGFRHATPEDLTLCQQALSRLHGLGIKHGDINKHNILIRDGQATLIDFDSSKRCSDVKELKEEFRMLEKELKDTS</sequence>
<dbReference type="VEuPathDB" id="FungiDB:JI435_119690"/>
<dbReference type="OMA" id="FFCETRR"/>
<dbReference type="KEGG" id="pno:SNOG_11969"/>
<dbReference type="AlphaFoldDB" id="Q0U8E5"/>
<dbReference type="Gene3D" id="1.10.510.10">
    <property type="entry name" value="Transferase(Phosphotransferase) domain 1"/>
    <property type="match status" value="1"/>
</dbReference>
<dbReference type="GeneID" id="5979111"/>
<dbReference type="InterPro" id="IPR011009">
    <property type="entry name" value="Kinase-like_dom_sf"/>
</dbReference>
<dbReference type="InParanoid" id="Q0U8E5"/>
<evidence type="ECO:0000313" key="1">
    <source>
        <dbReference type="EMBL" id="EAT80381.1"/>
    </source>
</evidence>
<dbReference type="SUPFAM" id="SSF56112">
    <property type="entry name" value="Protein kinase-like (PK-like)"/>
    <property type="match status" value="1"/>
</dbReference>
<organism evidence="1 2">
    <name type="scientific">Phaeosphaeria nodorum (strain SN15 / ATCC MYA-4574 / FGSC 10173)</name>
    <name type="common">Glume blotch fungus</name>
    <name type="synonym">Parastagonospora nodorum</name>
    <dbReference type="NCBI Taxonomy" id="321614"/>
    <lineage>
        <taxon>Eukaryota</taxon>
        <taxon>Fungi</taxon>
        <taxon>Dikarya</taxon>
        <taxon>Ascomycota</taxon>
        <taxon>Pezizomycotina</taxon>
        <taxon>Dothideomycetes</taxon>
        <taxon>Pleosporomycetidae</taxon>
        <taxon>Pleosporales</taxon>
        <taxon>Pleosporineae</taxon>
        <taxon>Phaeosphaeriaceae</taxon>
        <taxon>Parastagonospora</taxon>
    </lineage>
</organism>
<dbReference type="Pfam" id="PF06293">
    <property type="entry name" value="Kdo"/>
    <property type="match status" value="1"/>
</dbReference>
<dbReference type="Proteomes" id="UP000001055">
    <property type="component" value="Unassembled WGS sequence"/>
</dbReference>
<dbReference type="RefSeq" id="XP_001802201.1">
    <property type="nucleotide sequence ID" value="XM_001802149.1"/>
</dbReference>
<accession>Q0U8E5</accession>
<dbReference type="EMBL" id="CH445345">
    <property type="protein sequence ID" value="EAT80381.1"/>
    <property type="molecule type" value="Genomic_DNA"/>
</dbReference>
<gene>
    <name evidence="1" type="ORF">SNOG_11969</name>
</gene>
<proteinExistence type="predicted"/>
<evidence type="ECO:0000313" key="2">
    <source>
        <dbReference type="Proteomes" id="UP000001055"/>
    </source>
</evidence>
<evidence type="ECO:0008006" key="3">
    <source>
        <dbReference type="Google" id="ProtNLM"/>
    </source>
</evidence>
<reference evidence="2" key="1">
    <citation type="journal article" date="2007" name="Plant Cell">
        <title>Dothideomycete-plant interactions illuminated by genome sequencing and EST analysis of the wheat pathogen Stagonospora nodorum.</title>
        <authorList>
            <person name="Hane J.K."/>
            <person name="Lowe R.G."/>
            <person name="Solomon P.S."/>
            <person name="Tan K.C."/>
            <person name="Schoch C.L."/>
            <person name="Spatafora J.W."/>
            <person name="Crous P.W."/>
            <person name="Kodira C."/>
            <person name="Birren B.W."/>
            <person name="Galagan J.E."/>
            <person name="Torriani S.F."/>
            <person name="McDonald B.A."/>
            <person name="Oliver R.P."/>
        </authorList>
    </citation>
    <scope>NUCLEOTIDE SEQUENCE [LARGE SCALE GENOMIC DNA]</scope>
    <source>
        <strain evidence="2">SN15 / ATCC MYA-4574 / FGSC 10173</strain>
    </source>
</reference>
<dbReference type="STRING" id="321614.Q0U8E5"/>
<protein>
    <recommendedName>
        <fullName evidence="3">Protein kinase domain-containing protein</fullName>
    </recommendedName>
</protein>